<name>A0ABQ6CJP1_9HYPH</name>
<dbReference type="EMBL" id="BSPC01000028">
    <property type="protein sequence ID" value="GLS20390.1"/>
    <property type="molecule type" value="Genomic_DNA"/>
</dbReference>
<gene>
    <name evidence="2" type="ORF">GCM10007874_34070</name>
</gene>
<accession>A0ABQ6CJP1</accession>
<dbReference type="PANTHER" id="PTHR43162">
    <property type="match status" value="1"/>
</dbReference>
<dbReference type="InterPro" id="IPR008030">
    <property type="entry name" value="NmrA-like"/>
</dbReference>
<evidence type="ECO:0000259" key="1">
    <source>
        <dbReference type="Pfam" id="PF05368"/>
    </source>
</evidence>
<evidence type="ECO:0000313" key="2">
    <source>
        <dbReference type="EMBL" id="GLS20390.1"/>
    </source>
</evidence>
<dbReference type="InterPro" id="IPR036291">
    <property type="entry name" value="NAD(P)-bd_dom_sf"/>
</dbReference>
<reference evidence="3" key="1">
    <citation type="journal article" date="2019" name="Int. J. Syst. Evol. Microbiol.">
        <title>The Global Catalogue of Microorganisms (GCM) 10K type strain sequencing project: providing services to taxonomists for standard genome sequencing and annotation.</title>
        <authorList>
            <consortium name="The Broad Institute Genomics Platform"/>
            <consortium name="The Broad Institute Genome Sequencing Center for Infectious Disease"/>
            <person name="Wu L."/>
            <person name="Ma J."/>
        </authorList>
    </citation>
    <scope>NUCLEOTIDE SEQUENCE [LARGE SCALE GENOMIC DNA]</scope>
    <source>
        <strain evidence="3">NBRC 101365</strain>
    </source>
</reference>
<proteinExistence type="predicted"/>
<organism evidence="2 3">
    <name type="scientific">Labrys miyagiensis</name>
    <dbReference type="NCBI Taxonomy" id="346912"/>
    <lineage>
        <taxon>Bacteria</taxon>
        <taxon>Pseudomonadati</taxon>
        <taxon>Pseudomonadota</taxon>
        <taxon>Alphaproteobacteria</taxon>
        <taxon>Hyphomicrobiales</taxon>
        <taxon>Xanthobacteraceae</taxon>
        <taxon>Labrys</taxon>
    </lineage>
</organism>
<keyword evidence="3" id="KW-1185">Reference proteome</keyword>
<evidence type="ECO:0000313" key="3">
    <source>
        <dbReference type="Proteomes" id="UP001156882"/>
    </source>
</evidence>
<dbReference type="InterPro" id="IPR051604">
    <property type="entry name" value="Ergot_Alk_Oxidoreductase"/>
</dbReference>
<comment type="caution">
    <text evidence="2">The sequence shown here is derived from an EMBL/GenBank/DDBJ whole genome shotgun (WGS) entry which is preliminary data.</text>
</comment>
<protein>
    <submittedName>
        <fullName evidence="2">Nucleoside-diphosphate sugar epimerase</fullName>
    </submittedName>
</protein>
<sequence length="289" mass="31070">MFAITGISGRVGGTTAQALLDAGHPVRAILRDNAKAPAWRGRGAEIALATFDDADALAAAFTGAEGVYVMVPPDFDPDANFSGARAAASAIAEAVKRARPGKVVALSSIGGQHPHDTGLIGQTHILEQALADSPVPLAILRPTWFMENSLWDVAPARETGWMPSFLSPLDRQVPMIATADIGSVAGKTLLESWSGRRVIEIEGPRRYSQNEIAMLLGQALGRKVEARPVPREQWEALFRSQGMQRPQPRIEMLDGFNSSWIDFEQNAREHLIGSTSFETVLAGLVKQAA</sequence>
<dbReference type="SUPFAM" id="SSF51735">
    <property type="entry name" value="NAD(P)-binding Rossmann-fold domains"/>
    <property type="match status" value="1"/>
</dbReference>
<dbReference type="Proteomes" id="UP001156882">
    <property type="component" value="Unassembled WGS sequence"/>
</dbReference>
<dbReference type="PANTHER" id="PTHR43162:SF1">
    <property type="entry name" value="PRESTALK A DIFFERENTIATION PROTEIN A"/>
    <property type="match status" value="1"/>
</dbReference>
<dbReference type="Gene3D" id="3.90.25.10">
    <property type="entry name" value="UDP-galactose 4-epimerase, domain 1"/>
    <property type="match status" value="1"/>
</dbReference>
<dbReference type="Pfam" id="PF05368">
    <property type="entry name" value="NmrA"/>
    <property type="match status" value="1"/>
</dbReference>
<dbReference type="Gene3D" id="3.40.50.720">
    <property type="entry name" value="NAD(P)-binding Rossmann-like Domain"/>
    <property type="match status" value="1"/>
</dbReference>
<feature type="domain" description="NmrA-like" evidence="1">
    <location>
        <begin position="3"/>
        <end position="236"/>
    </location>
</feature>
<dbReference type="RefSeq" id="WP_284313479.1">
    <property type="nucleotide sequence ID" value="NZ_BSPC01000028.1"/>
</dbReference>